<dbReference type="InterPro" id="IPR000558">
    <property type="entry name" value="Histone_H2B"/>
</dbReference>
<evidence type="ECO:0000256" key="3">
    <source>
        <dbReference type="ARBA" id="ARBA00011538"/>
    </source>
</evidence>
<dbReference type="GO" id="GO:0046982">
    <property type="term" value="F:protein heterodimerization activity"/>
    <property type="evidence" value="ECO:0007669"/>
    <property type="project" value="InterPro"/>
</dbReference>
<dbReference type="EnsemblPlants" id="AET4Gv20004400.1">
    <property type="protein sequence ID" value="AET4Gv20004400.1"/>
    <property type="gene ID" value="AET4Gv20004400"/>
</dbReference>
<dbReference type="FunFam" id="1.10.20.10:FF:000043">
    <property type="entry name" value="Histone H2B"/>
    <property type="match status" value="1"/>
</dbReference>
<dbReference type="Gene3D" id="1.10.20.10">
    <property type="entry name" value="Histone, subunit A"/>
    <property type="match status" value="1"/>
</dbReference>
<sequence length="318" mass="34096">TCATHFTSLSVPVHSTVHTSKAVGRVAMAPKRRGSKVVSSVVKTKVVEETVEVATTILPASQSQPDSADLQPEVVDVSRSRDVHVEVVTTPDAQPTAGAKKQPASKRGAANAKSPAAPLVVVPVSPEEEQQRKKGGSKTPASLQSQETQEEPYAYQGDETTKKRPQEEQDGAEPNKPEGPETPTQKRSRGEGKAKTRKAEAAARKKLSAAAGKKGGRRRRRLGGNTVDMGYKAYVYRVLKQVHPDLGASGKTMQALDMMMADMFERLATEASRLTQYAGRATLTSRDVQNAVRLVLPGELAKHAISEGTKAVTMYTSS</sequence>
<keyword evidence="7" id="KW-1185">Reference proteome</keyword>
<dbReference type="SUPFAM" id="SSF47113">
    <property type="entry name" value="Histone-fold"/>
    <property type="match status" value="1"/>
</dbReference>
<evidence type="ECO:0000313" key="6">
    <source>
        <dbReference type="EnsemblPlants" id="AET4Gv20004400.1"/>
    </source>
</evidence>
<dbReference type="Gramene" id="AET4Gv20004400.1">
    <property type="protein sequence ID" value="AET4Gv20004400.1"/>
    <property type="gene ID" value="AET4Gv20004400"/>
</dbReference>
<dbReference type="GO" id="GO:0003677">
    <property type="term" value="F:DNA binding"/>
    <property type="evidence" value="ECO:0007669"/>
    <property type="project" value="InterPro"/>
</dbReference>
<dbReference type="SMART" id="SM00427">
    <property type="entry name" value="H2B"/>
    <property type="match status" value="1"/>
</dbReference>
<dbReference type="GO" id="GO:0030527">
    <property type="term" value="F:structural constituent of chromatin"/>
    <property type="evidence" value="ECO:0007669"/>
    <property type="project" value="InterPro"/>
</dbReference>
<feature type="compositionally biased region" description="Basic and acidic residues" evidence="4">
    <location>
        <begin position="188"/>
        <end position="203"/>
    </location>
</feature>
<evidence type="ECO:0000256" key="4">
    <source>
        <dbReference type="SAM" id="MobiDB-lite"/>
    </source>
</evidence>
<feature type="compositionally biased region" description="Low complexity" evidence="4">
    <location>
        <begin position="114"/>
        <end position="125"/>
    </location>
</feature>
<feature type="domain" description="Core Histone H2A/H2B/H3" evidence="5">
    <location>
        <begin position="224"/>
        <end position="294"/>
    </location>
</feature>
<reference evidence="6" key="4">
    <citation type="submission" date="2019-03" db="UniProtKB">
        <authorList>
            <consortium name="EnsemblPlants"/>
        </authorList>
    </citation>
    <scope>IDENTIFICATION</scope>
</reference>
<name>A0A453GZ68_AEGTS</name>
<evidence type="ECO:0000259" key="5">
    <source>
        <dbReference type="Pfam" id="PF00125"/>
    </source>
</evidence>
<accession>A0A453GZ68</accession>
<reference evidence="6" key="3">
    <citation type="journal article" date="2017" name="Nature">
        <title>Genome sequence of the progenitor of the wheat D genome Aegilops tauschii.</title>
        <authorList>
            <person name="Luo M.C."/>
            <person name="Gu Y.Q."/>
            <person name="Puiu D."/>
            <person name="Wang H."/>
            <person name="Twardziok S.O."/>
            <person name="Deal K.R."/>
            <person name="Huo N."/>
            <person name="Zhu T."/>
            <person name="Wang L."/>
            <person name="Wang Y."/>
            <person name="McGuire P.E."/>
            <person name="Liu S."/>
            <person name="Long H."/>
            <person name="Ramasamy R.K."/>
            <person name="Rodriguez J.C."/>
            <person name="Van S.L."/>
            <person name="Yuan L."/>
            <person name="Wang Z."/>
            <person name="Xia Z."/>
            <person name="Xiao L."/>
            <person name="Anderson O.D."/>
            <person name="Ouyang S."/>
            <person name="Liang Y."/>
            <person name="Zimin A.V."/>
            <person name="Pertea G."/>
            <person name="Qi P."/>
            <person name="Bennetzen J.L."/>
            <person name="Dai X."/>
            <person name="Dawson M.W."/>
            <person name="Muller H.G."/>
            <person name="Kugler K."/>
            <person name="Rivarola-Duarte L."/>
            <person name="Spannagl M."/>
            <person name="Mayer K.F.X."/>
            <person name="Lu F.H."/>
            <person name="Bevan M.W."/>
            <person name="Leroy P."/>
            <person name="Li P."/>
            <person name="You F.M."/>
            <person name="Sun Q."/>
            <person name="Liu Z."/>
            <person name="Lyons E."/>
            <person name="Wicker T."/>
            <person name="Salzberg S.L."/>
            <person name="Devos K.M."/>
            <person name="Dvorak J."/>
        </authorList>
    </citation>
    <scope>NUCLEOTIDE SEQUENCE [LARGE SCALE GENOMIC DNA]</scope>
    <source>
        <strain evidence="6">cv. AL8/78</strain>
    </source>
</reference>
<feature type="region of interest" description="Disordered" evidence="4">
    <location>
        <begin position="87"/>
        <end position="224"/>
    </location>
</feature>
<evidence type="ECO:0000313" key="7">
    <source>
        <dbReference type="Proteomes" id="UP000015105"/>
    </source>
</evidence>
<dbReference type="Pfam" id="PF00125">
    <property type="entry name" value="Histone"/>
    <property type="match status" value="1"/>
</dbReference>
<dbReference type="InterPro" id="IPR009072">
    <property type="entry name" value="Histone-fold"/>
</dbReference>
<evidence type="ECO:0000256" key="2">
    <source>
        <dbReference type="ARBA" id="ARBA00006846"/>
    </source>
</evidence>
<dbReference type="CDD" id="cd22910">
    <property type="entry name" value="HFD_H2B"/>
    <property type="match status" value="1"/>
</dbReference>
<feature type="compositionally biased region" description="Basic and acidic residues" evidence="4">
    <location>
        <begin position="159"/>
        <end position="179"/>
    </location>
</feature>
<dbReference type="STRING" id="200361.A0A453GZ68"/>
<proteinExistence type="inferred from homology"/>
<dbReference type="AlphaFoldDB" id="A0A453GZ68"/>
<protein>
    <recommendedName>
        <fullName evidence="5">Core Histone H2A/H2B/H3 domain-containing protein</fullName>
    </recommendedName>
</protein>
<dbReference type="GO" id="GO:0000786">
    <property type="term" value="C:nucleosome"/>
    <property type="evidence" value="ECO:0007669"/>
    <property type="project" value="InterPro"/>
</dbReference>
<reference evidence="7" key="2">
    <citation type="journal article" date="2017" name="Nat. Plants">
        <title>The Aegilops tauschii genome reveals multiple impacts of transposons.</title>
        <authorList>
            <person name="Zhao G."/>
            <person name="Zou C."/>
            <person name="Li K."/>
            <person name="Wang K."/>
            <person name="Li T."/>
            <person name="Gao L."/>
            <person name="Zhang X."/>
            <person name="Wang H."/>
            <person name="Yang Z."/>
            <person name="Liu X."/>
            <person name="Jiang W."/>
            <person name="Mao L."/>
            <person name="Kong X."/>
            <person name="Jiao Y."/>
            <person name="Jia J."/>
        </authorList>
    </citation>
    <scope>NUCLEOTIDE SEQUENCE [LARGE SCALE GENOMIC DNA]</scope>
    <source>
        <strain evidence="7">cv. AL8/78</strain>
    </source>
</reference>
<comment type="function">
    <text evidence="1">Core component of nucleosome. Nucleosomes wrap and compact DNA into chromatin, limiting DNA accessibility to the cellular machineries which require DNA as a template. Histones thereby play a central role in transcription regulation, DNA repair, DNA replication and chromosomal stability. DNA accessibility is regulated via a complex set of post-translational modifications of histones, also called histone code, and nucleosome remodeling.</text>
</comment>
<dbReference type="PANTHER" id="PTHR23428">
    <property type="entry name" value="HISTONE H2B"/>
    <property type="match status" value="1"/>
</dbReference>
<evidence type="ECO:0000256" key="1">
    <source>
        <dbReference type="ARBA" id="ARBA00002001"/>
    </source>
</evidence>
<reference evidence="7" key="1">
    <citation type="journal article" date="2014" name="Science">
        <title>Ancient hybridizations among the ancestral genomes of bread wheat.</title>
        <authorList>
            <consortium name="International Wheat Genome Sequencing Consortium,"/>
            <person name="Marcussen T."/>
            <person name="Sandve S.R."/>
            <person name="Heier L."/>
            <person name="Spannagl M."/>
            <person name="Pfeifer M."/>
            <person name="Jakobsen K.S."/>
            <person name="Wulff B.B."/>
            <person name="Steuernagel B."/>
            <person name="Mayer K.F."/>
            <person name="Olsen O.A."/>
        </authorList>
    </citation>
    <scope>NUCLEOTIDE SEQUENCE [LARGE SCALE GENOMIC DNA]</scope>
    <source>
        <strain evidence="7">cv. AL8/78</strain>
    </source>
</reference>
<dbReference type="Proteomes" id="UP000015105">
    <property type="component" value="Chromosome 4D"/>
</dbReference>
<dbReference type="InterPro" id="IPR007125">
    <property type="entry name" value="H2A/H2B/H3"/>
</dbReference>
<organism evidence="6 7">
    <name type="scientific">Aegilops tauschii subsp. strangulata</name>
    <name type="common">Goatgrass</name>
    <dbReference type="NCBI Taxonomy" id="200361"/>
    <lineage>
        <taxon>Eukaryota</taxon>
        <taxon>Viridiplantae</taxon>
        <taxon>Streptophyta</taxon>
        <taxon>Embryophyta</taxon>
        <taxon>Tracheophyta</taxon>
        <taxon>Spermatophyta</taxon>
        <taxon>Magnoliopsida</taxon>
        <taxon>Liliopsida</taxon>
        <taxon>Poales</taxon>
        <taxon>Poaceae</taxon>
        <taxon>BOP clade</taxon>
        <taxon>Pooideae</taxon>
        <taxon>Triticodae</taxon>
        <taxon>Triticeae</taxon>
        <taxon>Triticinae</taxon>
        <taxon>Aegilops</taxon>
    </lineage>
</organism>
<dbReference type="PRINTS" id="PR00621">
    <property type="entry name" value="HISTONEH2B"/>
</dbReference>
<reference evidence="6" key="5">
    <citation type="journal article" date="2021" name="G3 (Bethesda)">
        <title>Aegilops tauschii genome assembly Aet v5.0 features greater sequence contiguity and improved annotation.</title>
        <authorList>
            <person name="Wang L."/>
            <person name="Zhu T."/>
            <person name="Rodriguez J.C."/>
            <person name="Deal K.R."/>
            <person name="Dubcovsky J."/>
            <person name="McGuire P.E."/>
            <person name="Lux T."/>
            <person name="Spannagl M."/>
            <person name="Mayer K.F.X."/>
            <person name="Baldrich P."/>
            <person name="Meyers B.C."/>
            <person name="Huo N."/>
            <person name="Gu Y.Q."/>
            <person name="Zhou H."/>
            <person name="Devos K.M."/>
            <person name="Bennetzen J.L."/>
            <person name="Unver T."/>
            <person name="Budak H."/>
            <person name="Gulick P.J."/>
            <person name="Galiba G."/>
            <person name="Kalapos B."/>
            <person name="Nelson D.R."/>
            <person name="Li P."/>
            <person name="You F.M."/>
            <person name="Luo M.C."/>
            <person name="Dvorak J."/>
        </authorList>
    </citation>
    <scope>NUCLEOTIDE SEQUENCE [LARGE SCALE GENOMIC DNA]</scope>
    <source>
        <strain evidence="6">cv. AL8/78</strain>
    </source>
</reference>
<dbReference type="GO" id="GO:0005634">
    <property type="term" value="C:nucleus"/>
    <property type="evidence" value="ECO:0007669"/>
    <property type="project" value="UniProtKB-ARBA"/>
</dbReference>
<comment type="subunit">
    <text evidence="3">The nucleosome is a histone octamer containing two molecules each of H2A, H2B, H3 and H4 assembled in one H3-H4 heterotetramer and two H2A-H2B heterodimers. The octamer wraps approximately 147 bp of DNA.</text>
</comment>
<comment type="similarity">
    <text evidence="2">Belongs to the histone H2B family.</text>
</comment>